<organism evidence="1 2">
    <name type="scientific">Pisolithus tinctorius Marx 270</name>
    <dbReference type="NCBI Taxonomy" id="870435"/>
    <lineage>
        <taxon>Eukaryota</taxon>
        <taxon>Fungi</taxon>
        <taxon>Dikarya</taxon>
        <taxon>Basidiomycota</taxon>
        <taxon>Agaricomycotina</taxon>
        <taxon>Agaricomycetes</taxon>
        <taxon>Agaricomycetidae</taxon>
        <taxon>Boletales</taxon>
        <taxon>Sclerodermatineae</taxon>
        <taxon>Pisolithaceae</taxon>
        <taxon>Pisolithus</taxon>
    </lineage>
</organism>
<evidence type="ECO:0000313" key="2">
    <source>
        <dbReference type="Proteomes" id="UP000054217"/>
    </source>
</evidence>
<dbReference type="OrthoDB" id="3063780at2759"/>
<reference evidence="2" key="2">
    <citation type="submission" date="2015-01" db="EMBL/GenBank/DDBJ databases">
        <title>Evolutionary Origins and Diversification of the Mycorrhizal Mutualists.</title>
        <authorList>
            <consortium name="DOE Joint Genome Institute"/>
            <consortium name="Mycorrhizal Genomics Consortium"/>
            <person name="Kohler A."/>
            <person name="Kuo A."/>
            <person name="Nagy L.G."/>
            <person name="Floudas D."/>
            <person name="Copeland A."/>
            <person name="Barry K.W."/>
            <person name="Cichocki N."/>
            <person name="Veneault-Fourrey C."/>
            <person name="LaButti K."/>
            <person name="Lindquist E.A."/>
            <person name="Lipzen A."/>
            <person name="Lundell T."/>
            <person name="Morin E."/>
            <person name="Murat C."/>
            <person name="Riley R."/>
            <person name="Ohm R."/>
            <person name="Sun H."/>
            <person name="Tunlid A."/>
            <person name="Henrissat B."/>
            <person name="Grigoriev I.V."/>
            <person name="Hibbett D.S."/>
            <person name="Martin F."/>
        </authorList>
    </citation>
    <scope>NUCLEOTIDE SEQUENCE [LARGE SCALE GENOMIC DNA]</scope>
    <source>
        <strain evidence="2">Marx 270</strain>
    </source>
</reference>
<sequence>MAPQQNHQDVLMSDQRRLSEQLQLLYHFGYSDIDMRYQDVDHLSDRHRQKWYGTKSTIRILDTIAVALTTGRPGDVFAAAFDTHGGVTLVLAKNDSPTAEDDRAVRDLFGWITAPETTGAYDVLPFLFTRCGANIAKRIAKMDDAVRGFSHGIEEVLRNYTPEPSVDKEFPLSTDYLDLQYRGQQVPFEQIMRDLLGGIMDRVGDFTLQNISATPDLYPRYITLVFVAFVLKRSRLLRSLRESTSPMDRNRKLQAERLKRRIAKVCQYYDGIAELVDLTRRHFPQGIAHRWVDPICDTGETAVDLEDDYLVAIERALGGVSPSTDTLTTLHGKFPNMGGTWGASRSITTRLHAEIHILLHLSKSFDILDRSQQQPIGCSKRSCLCCTLWIWAYNNRYRTKWLTSGSHGKPYSSWALPGCSYAHAWVADGRSEVDVAVMRGVRERLIQTIFQLFPNQRRLSDEYWSSGSEPRQSDGEVEMWRELRESQTFAAIREIIFRKII</sequence>
<name>A0A0C3PAD6_PISTI</name>
<dbReference type="Pfam" id="PF14441">
    <property type="entry name" value="OTT_1508_deam"/>
    <property type="match status" value="1"/>
</dbReference>
<evidence type="ECO:0000313" key="1">
    <source>
        <dbReference type="EMBL" id="KIO04554.1"/>
    </source>
</evidence>
<reference evidence="1 2" key="1">
    <citation type="submission" date="2014-04" db="EMBL/GenBank/DDBJ databases">
        <authorList>
            <consortium name="DOE Joint Genome Institute"/>
            <person name="Kuo A."/>
            <person name="Kohler A."/>
            <person name="Costa M.D."/>
            <person name="Nagy L.G."/>
            <person name="Floudas D."/>
            <person name="Copeland A."/>
            <person name="Barry K.W."/>
            <person name="Cichocki N."/>
            <person name="Veneault-Fourrey C."/>
            <person name="LaButti K."/>
            <person name="Lindquist E.A."/>
            <person name="Lipzen A."/>
            <person name="Lundell T."/>
            <person name="Morin E."/>
            <person name="Murat C."/>
            <person name="Sun H."/>
            <person name="Tunlid A."/>
            <person name="Henrissat B."/>
            <person name="Grigoriev I.V."/>
            <person name="Hibbett D.S."/>
            <person name="Martin F."/>
            <person name="Nordberg H.P."/>
            <person name="Cantor M.N."/>
            <person name="Hua S.X."/>
        </authorList>
    </citation>
    <scope>NUCLEOTIDE SEQUENCE [LARGE SCALE GENOMIC DNA]</scope>
    <source>
        <strain evidence="1 2">Marx 270</strain>
    </source>
</reference>
<dbReference type="InParanoid" id="A0A0C3PAD6"/>
<gene>
    <name evidence="1" type="ORF">M404DRAFT_26026</name>
</gene>
<dbReference type="Proteomes" id="UP000054217">
    <property type="component" value="Unassembled WGS sequence"/>
</dbReference>
<dbReference type="HOGENOM" id="CLU_039517_0_0_1"/>
<dbReference type="EMBL" id="KN831970">
    <property type="protein sequence ID" value="KIO04554.1"/>
    <property type="molecule type" value="Genomic_DNA"/>
</dbReference>
<keyword evidence="2" id="KW-1185">Reference proteome</keyword>
<protein>
    <submittedName>
        <fullName evidence="1">Uncharacterized protein</fullName>
    </submittedName>
</protein>
<dbReference type="AlphaFoldDB" id="A0A0C3PAD6"/>
<proteinExistence type="predicted"/>
<accession>A0A0C3PAD6</accession>
<dbReference type="InterPro" id="IPR027796">
    <property type="entry name" value="OTT_1508_deam-like"/>
</dbReference>